<dbReference type="Pfam" id="PF24042">
    <property type="entry name" value="DUF7351"/>
    <property type="match status" value="1"/>
</dbReference>
<dbReference type="InterPro" id="IPR055775">
    <property type="entry name" value="DUF7351"/>
</dbReference>
<name>A0A1I1L965_NATHA</name>
<feature type="domain" description="DUF7351" evidence="2">
    <location>
        <begin position="105"/>
        <end position="292"/>
    </location>
</feature>
<evidence type="ECO:0000313" key="4">
    <source>
        <dbReference type="Proteomes" id="UP000199161"/>
    </source>
</evidence>
<dbReference type="CDD" id="cd00090">
    <property type="entry name" value="HTH_ARSR"/>
    <property type="match status" value="1"/>
</dbReference>
<dbReference type="EMBL" id="FOKW01000015">
    <property type="protein sequence ID" value="SFC69654.1"/>
    <property type="molecule type" value="Genomic_DNA"/>
</dbReference>
<reference evidence="4" key="1">
    <citation type="submission" date="2016-10" db="EMBL/GenBank/DDBJ databases">
        <authorList>
            <person name="Varghese N."/>
            <person name="Submissions S."/>
        </authorList>
    </citation>
    <scope>NUCLEOTIDE SEQUENCE [LARGE SCALE GENOMIC DNA]</scope>
    <source>
        <strain evidence="4">DSM 13078</strain>
    </source>
</reference>
<dbReference type="Gene3D" id="1.10.10.10">
    <property type="entry name" value="Winged helix-like DNA-binding domain superfamily/Winged helix DNA-binding domain"/>
    <property type="match status" value="1"/>
</dbReference>
<dbReference type="RefSeq" id="WP_089789804.1">
    <property type="nucleotide sequence ID" value="NZ_FOKW01000015.1"/>
</dbReference>
<dbReference type="OrthoDB" id="8482at2157"/>
<dbReference type="InterPro" id="IPR055771">
    <property type="entry name" value="DUF7347"/>
</dbReference>
<sequence>MPTQFTEDDLGEVFGALADDIRVNILRFLRTRPEETASFSTLQDATGVEDSGRFNYHLGKLTDRFVRKTEAGYELTQAGKHVVGSIESGRYTTSGEIEPIELADPCRFCGETQQLSYRDEVVTVECTSCRATYEFVVPPAVFAHCEDTDVPRLASRHLRTTIQRQYSGFCIFCNGRLARTVKSSDEFDSSAIRSDEQLEETEHPGTATVEFDCQQCGATAYSSVSDVLLEHPSVIGFYIDHGINVHERYCWSFPAFDDVDVTPPDEALDTFEITYQCEGESLSLTVDDHLSVLGTERLAR</sequence>
<gene>
    <name evidence="3" type="ORF">SAMN05444422_11535</name>
</gene>
<keyword evidence="4" id="KW-1185">Reference proteome</keyword>
<evidence type="ECO:0000259" key="1">
    <source>
        <dbReference type="Pfam" id="PF24038"/>
    </source>
</evidence>
<accession>A0A1I1L965</accession>
<feature type="domain" description="DUF7347" evidence="1">
    <location>
        <begin position="12"/>
        <end position="86"/>
    </location>
</feature>
<dbReference type="SUPFAM" id="SSF46785">
    <property type="entry name" value="Winged helix' DNA-binding domain"/>
    <property type="match status" value="1"/>
</dbReference>
<dbReference type="InterPro" id="IPR011991">
    <property type="entry name" value="ArsR-like_HTH"/>
</dbReference>
<proteinExistence type="predicted"/>
<dbReference type="InterPro" id="IPR036388">
    <property type="entry name" value="WH-like_DNA-bd_sf"/>
</dbReference>
<evidence type="ECO:0000259" key="2">
    <source>
        <dbReference type="Pfam" id="PF24042"/>
    </source>
</evidence>
<dbReference type="Proteomes" id="UP000199161">
    <property type="component" value="Unassembled WGS sequence"/>
</dbReference>
<evidence type="ECO:0000313" key="3">
    <source>
        <dbReference type="EMBL" id="SFC69654.1"/>
    </source>
</evidence>
<dbReference type="InterPro" id="IPR036390">
    <property type="entry name" value="WH_DNA-bd_sf"/>
</dbReference>
<protein>
    <recommendedName>
        <fullName evidence="5">Helix-turn-helix domain-containing protein</fullName>
    </recommendedName>
</protein>
<dbReference type="Pfam" id="PF24038">
    <property type="entry name" value="DUF7347"/>
    <property type="match status" value="1"/>
</dbReference>
<organism evidence="3 4">
    <name type="scientific">Natronobacterium haloterrestre</name>
    <name type="common">Halobiforma haloterrestris</name>
    <dbReference type="NCBI Taxonomy" id="148448"/>
    <lineage>
        <taxon>Archaea</taxon>
        <taxon>Methanobacteriati</taxon>
        <taxon>Methanobacteriota</taxon>
        <taxon>Stenosarchaea group</taxon>
        <taxon>Halobacteria</taxon>
        <taxon>Halobacteriales</taxon>
        <taxon>Natrialbaceae</taxon>
        <taxon>Natronobacterium</taxon>
    </lineage>
</organism>
<dbReference type="AlphaFoldDB" id="A0A1I1L965"/>
<evidence type="ECO:0008006" key="5">
    <source>
        <dbReference type="Google" id="ProtNLM"/>
    </source>
</evidence>